<dbReference type="PANTHER" id="PTHR43233">
    <property type="entry name" value="FAMILY N-ACETYLTRANSFERASE, PUTATIVE (AFU_ORTHOLOGUE AFUA_6G03350)-RELATED"/>
    <property type="match status" value="1"/>
</dbReference>
<dbReference type="Gene3D" id="3.40.630.30">
    <property type="match status" value="1"/>
</dbReference>
<dbReference type="SUPFAM" id="SSF55729">
    <property type="entry name" value="Acyl-CoA N-acyltransferases (Nat)"/>
    <property type="match status" value="1"/>
</dbReference>
<proteinExistence type="predicted"/>
<evidence type="ECO:0000313" key="3">
    <source>
        <dbReference type="Proteomes" id="UP000292884"/>
    </source>
</evidence>
<keyword evidence="3" id="KW-1185">Reference proteome</keyword>
<dbReference type="OrthoDB" id="3216107at2"/>
<dbReference type="RefSeq" id="WP_131552527.1">
    <property type="nucleotide sequence ID" value="NZ_SJSK01000002.1"/>
</dbReference>
<dbReference type="PROSITE" id="PS51186">
    <property type="entry name" value="GNAT"/>
    <property type="match status" value="1"/>
</dbReference>
<dbReference type="Proteomes" id="UP000292884">
    <property type="component" value="Unassembled WGS sequence"/>
</dbReference>
<dbReference type="CDD" id="cd04301">
    <property type="entry name" value="NAT_SF"/>
    <property type="match status" value="1"/>
</dbReference>
<accession>A0A4R0MWG3</accession>
<protein>
    <submittedName>
        <fullName evidence="2">N-acetyltransferase</fullName>
    </submittedName>
</protein>
<dbReference type="EMBL" id="SJSK01000002">
    <property type="protein sequence ID" value="TCC91589.1"/>
    <property type="molecule type" value="Genomic_DNA"/>
</dbReference>
<dbReference type="InterPro" id="IPR000182">
    <property type="entry name" value="GNAT_dom"/>
</dbReference>
<comment type="caution">
    <text evidence="2">The sequence shown here is derived from an EMBL/GenBank/DDBJ whole genome shotgun (WGS) entry which is preliminary data.</text>
</comment>
<sequence>MEITEKGFIFSDDRNLVDVNAVHNYLSTQSYWAKEIPFELVQKSIANSLCFGVYKDGKQAGFARWVTDKATFAYLCDVYIEENFRGLGLSKKLMSLMMFHPDLQGLRTYCLATLDAHGLYAQFGFKPVGSPEKLMEIRIQDIYINGKGEM</sequence>
<feature type="domain" description="N-acetyltransferase" evidence="1">
    <location>
        <begin position="1"/>
        <end position="150"/>
    </location>
</feature>
<dbReference type="GO" id="GO:0016747">
    <property type="term" value="F:acyltransferase activity, transferring groups other than amino-acyl groups"/>
    <property type="evidence" value="ECO:0007669"/>
    <property type="project" value="InterPro"/>
</dbReference>
<evidence type="ECO:0000259" key="1">
    <source>
        <dbReference type="PROSITE" id="PS51186"/>
    </source>
</evidence>
<dbReference type="Pfam" id="PF00583">
    <property type="entry name" value="Acetyltransf_1"/>
    <property type="match status" value="1"/>
</dbReference>
<gene>
    <name evidence="2" type="ORF">EZ428_07435</name>
</gene>
<dbReference type="PANTHER" id="PTHR43233:SF1">
    <property type="entry name" value="FAMILY N-ACETYLTRANSFERASE, PUTATIVE (AFU_ORTHOLOGUE AFUA_6G03350)-RELATED"/>
    <property type="match status" value="1"/>
</dbReference>
<dbReference type="InterPro" id="IPR053144">
    <property type="entry name" value="Acetyltransferase_Butenolide"/>
</dbReference>
<reference evidence="2 3" key="1">
    <citation type="submission" date="2019-02" db="EMBL/GenBank/DDBJ databases">
        <title>Pedobacter sp. RP-1-13 sp. nov., isolated from Arctic soil.</title>
        <authorList>
            <person name="Dahal R.H."/>
        </authorList>
    </citation>
    <scope>NUCLEOTIDE SEQUENCE [LARGE SCALE GENOMIC DNA]</scope>
    <source>
        <strain evidence="2 3">RP-1-13</strain>
    </source>
</reference>
<keyword evidence="2" id="KW-0808">Transferase</keyword>
<organism evidence="2 3">
    <name type="scientific">Pedobacter frigiditerrae</name>
    <dbReference type="NCBI Taxonomy" id="2530452"/>
    <lineage>
        <taxon>Bacteria</taxon>
        <taxon>Pseudomonadati</taxon>
        <taxon>Bacteroidota</taxon>
        <taxon>Sphingobacteriia</taxon>
        <taxon>Sphingobacteriales</taxon>
        <taxon>Sphingobacteriaceae</taxon>
        <taxon>Pedobacter</taxon>
    </lineage>
</organism>
<dbReference type="AlphaFoldDB" id="A0A4R0MWG3"/>
<evidence type="ECO:0000313" key="2">
    <source>
        <dbReference type="EMBL" id="TCC91589.1"/>
    </source>
</evidence>
<dbReference type="InterPro" id="IPR016181">
    <property type="entry name" value="Acyl_CoA_acyltransferase"/>
</dbReference>
<name>A0A4R0MWG3_9SPHI</name>